<comment type="caution">
    <text evidence="1">The sequence shown here is derived from an EMBL/GenBank/DDBJ whole genome shotgun (WGS) entry which is preliminary data.</text>
</comment>
<name>A0A8K0CNC5_IGNLU</name>
<evidence type="ECO:0000313" key="1">
    <source>
        <dbReference type="EMBL" id="KAF2889609.1"/>
    </source>
</evidence>
<protein>
    <submittedName>
        <fullName evidence="1">Uncharacterized protein</fullName>
    </submittedName>
</protein>
<evidence type="ECO:0000313" key="2">
    <source>
        <dbReference type="Proteomes" id="UP000801492"/>
    </source>
</evidence>
<dbReference type="EMBL" id="VTPC01064630">
    <property type="protein sequence ID" value="KAF2889609.1"/>
    <property type="molecule type" value="Genomic_DNA"/>
</dbReference>
<dbReference type="AlphaFoldDB" id="A0A8K0CNC5"/>
<dbReference type="Proteomes" id="UP000801492">
    <property type="component" value="Unassembled WGS sequence"/>
</dbReference>
<sequence length="219" mass="24870">MLGTLQRYNRSGTVGNLSKSGRTKCATCEAKAQSIAISLEENPHLPTTELANMHEISRRPVGRVQLLSVSNRTLCLLDTLGKLYEHIIKARLDKELEQKESLLNEDGQFYGTVNCPYWSQINPHWVQEAHRQYPQKWNVWVGKKDSKPHLQISAITRTIKRFIRIIIIPAAGKQHLPEMDNTASVKRQKLASIADIIAEGKEKGHKTFPRSVPKETRLT</sequence>
<gene>
    <name evidence="1" type="ORF">ILUMI_16564</name>
</gene>
<reference evidence="1" key="1">
    <citation type="submission" date="2019-08" db="EMBL/GenBank/DDBJ databases">
        <title>The genome of the North American firefly Photinus pyralis.</title>
        <authorList>
            <consortium name="Photinus pyralis genome working group"/>
            <person name="Fallon T.R."/>
            <person name="Sander Lower S.E."/>
            <person name="Weng J.-K."/>
        </authorList>
    </citation>
    <scope>NUCLEOTIDE SEQUENCE</scope>
    <source>
        <strain evidence="1">TRF0915ILg1</strain>
        <tissue evidence="1">Whole body</tissue>
    </source>
</reference>
<accession>A0A8K0CNC5</accession>
<keyword evidence="2" id="KW-1185">Reference proteome</keyword>
<organism evidence="1 2">
    <name type="scientific">Ignelater luminosus</name>
    <name type="common">Cucubano</name>
    <name type="synonym">Pyrophorus luminosus</name>
    <dbReference type="NCBI Taxonomy" id="2038154"/>
    <lineage>
        <taxon>Eukaryota</taxon>
        <taxon>Metazoa</taxon>
        <taxon>Ecdysozoa</taxon>
        <taxon>Arthropoda</taxon>
        <taxon>Hexapoda</taxon>
        <taxon>Insecta</taxon>
        <taxon>Pterygota</taxon>
        <taxon>Neoptera</taxon>
        <taxon>Endopterygota</taxon>
        <taxon>Coleoptera</taxon>
        <taxon>Polyphaga</taxon>
        <taxon>Elateriformia</taxon>
        <taxon>Elateroidea</taxon>
        <taxon>Elateridae</taxon>
        <taxon>Agrypninae</taxon>
        <taxon>Pyrophorini</taxon>
        <taxon>Ignelater</taxon>
    </lineage>
</organism>
<proteinExistence type="predicted"/>
<dbReference type="OrthoDB" id="6782049at2759"/>